<reference evidence="3" key="1">
    <citation type="submission" date="2022-11" db="UniProtKB">
        <authorList>
            <consortium name="WormBaseParasite"/>
        </authorList>
    </citation>
    <scope>IDENTIFICATION</scope>
</reference>
<name>A0A915JF01_ROMCU</name>
<keyword evidence="2" id="KW-1185">Reference proteome</keyword>
<sequence length="199" mass="22287">MEPPRPLCRDACYPDRANIDRRLGKCAPSRLSGLDARSNGDMTMANGPSSMHAKFLRGAANKSPSMTSLLPTGARQMEKSFFSKKKSDHSDSETKLKHELESQAFLDNGFMQKNSQSLDSSIPASSSDDEEDQTELEDINIASKNLQQIEIYLKKMKRISPEENPLTWWCLNQTSLPNLCGSSVNYWSKPTCFPSDRDC</sequence>
<protein>
    <submittedName>
        <fullName evidence="3">Uncharacterized protein</fullName>
    </submittedName>
</protein>
<evidence type="ECO:0000313" key="3">
    <source>
        <dbReference type="WBParaSite" id="nRc.2.0.1.t24769-RA"/>
    </source>
</evidence>
<accession>A0A915JF01</accession>
<dbReference type="Proteomes" id="UP000887565">
    <property type="component" value="Unplaced"/>
</dbReference>
<feature type="compositionally biased region" description="Low complexity" evidence="1">
    <location>
        <begin position="115"/>
        <end position="126"/>
    </location>
</feature>
<evidence type="ECO:0000313" key="2">
    <source>
        <dbReference type="Proteomes" id="UP000887565"/>
    </source>
</evidence>
<feature type="region of interest" description="Disordered" evidence="1">
    <location>
        <begin position="29"/>
        <end position="49"/>
    </location>
</feature>
<organism evidence="2 3">
    <name type="scientific">Romanomermis culicivorax</name>
    <name type="common">Nematode worm</name>
    <dbReference type="NCBI Taxonomy" id="13658"/>
    <lineage>
        <taxon>Eukaryota</taxon>
        <taxon>Metazoa</taxon>
        <taxon>Ecdysozoa</taxon>
        <taxon>Nematoda</taxon>
        <taxon>Enoplea</taxon>
        <taxon>Dorylaimia</taxon>
        <taxon>Mermithida</taxon>
        <taxon>Mermithoidea</taxon>
        <taxon>Mermithidae</taxon>
        <taxon>Romanomermis</taxon>
    </lineage>
</organism>
<proteinExistence type="predicted"/>
<feature type="region of interest" description="Disordered" evidence="1">
    <location>
        <begin position="115"/>
        <end position="135"/>
    </location>
</feature>
<dbReference type="AlphaFoldDB" id="A0A915JF01"/>
<evidence type="ECO:0000256" key="1">
    <source>
        <dbReference type="SAM" id="MobiDB-lite"/>
    </source>
</evidence>
<dbReference type="WBParaSite" id="nRc.2.0.1.t24769-RA">
    <property type="protein sequence ID" value="nRc.2.0.1.t24769-RA"/>
    <property type="gene ID" value="nRc.2.0.1.g24769"/>
</dbReference>